<keyword evidence="1 3" id="KW-0210">Decarboxylase</keyword>
<feature type="binding site" evidence="3">
    <location>
        <position position="342"/>
    </location>
    <ligand>
        <name>CTP</name>
        <dbReference type="ChEBI" id="CHEBI:37563"/>
    </ligand>
</feature>
<dbReference type="GO" id="GO:0015937">
    <property type="term" value="P:coenzyme A biosynthetic process"/>
    <property type="evidence" value="ECO:0007669"/>
    <property type="project" value="UniProtKB-UniRule"/>
</dbReference>
<dbReference type="UniPathway" id="UPA00241">
    <property type="reaction ID" value="UER00353"/>
</dbReference>
<comment type="pathway">
    <text evidence="3 4">Cofactor biosynthesis; coenzyme A biosynthesis; CoA from (R)-pantothenate: step 2/5.</text>
</comment>
<gene>
    <name evidence="3 7" type="primary">coaBC</name>
    <name evidence="7" type="ORF">FHP88_06390</name>
</gene>
<dbReference type="PANTHER" id="PTHR14359:SF6">
    <property type="entry name" value="PHOSPHOPANTOTHENOYLCYSTEINE DECARBOXYLASE"/>
    <property type="match status" value="1"/>
</dbReference>
<comment type="similarity">
    <text evidence="3 4">In the C-terminal section; belongs to the PPC synthetase family.</text>
</comment>
<keyword evidence="3 4" id="KW-0285">Flavoprotein</keyword>
<feature type="binding site" evidence="3">
    <location>
        <position position="294"/>
    </location>
    <ligand>
        <name>CTP</name>
        <dbReference type="ChEBI" id="CHEBI:37563"/>
    </ligand>
</feature>
<feature type="binding site" evidence="3">
    <location>
        <position position="284"/>
    </location>
    <ligand>
        <name>CTP</name>
        <dbReference type="ChEBI" id="CHEBI:37563"/>
    </ligand>
</feature>
<dbReference type="OrthoDB" id="9802554at2"/>
<comment type="similarity">
    <text evidence="3 4">In the N-terminal section; belongs to the HFCD (homo-oligomeric flavin containing Cys decarboxylase) superfamily.</text>
</comment>
<dbReference type="GO" id="GO:0015941">
    <property type="term" value="P:pantothenate catabolic process"/>
    <property type="evidence" value="ECO:0007669"/>
    <property type="project" value="InterPro"/>
</dbReference>
<dbReference type="InterPro" id="IPR003382">
    <property type="entry name" value="Flavoprotein"/>
</dbReference>
<dbReference type="RefSeq" id="WP_144358177.1">
    <property type="nucleotide sequence ID" value="NZ_VMNH01000005.1"/>
</dbReference>
<comment type="cofactor">
    <cofactor evidence="3">
        <name>Mg(2+)</name>
        <dbReference type="ChEBI" id="CHEBI:18420"/>
    </cofactor>
</comment>
<keyword evidence="3" id="KW-0460">Magnesium</keyword>
<dbReference type="PANTHER" id="PTHR14359">
    <property type="entry name" value="HOMO-OLIGOMERIC FLAVIN CONTAINING CYS DECARBOXYLASE FAMILY"/>
    <property type="match status" value="1"/>
</dbReference>
<dbReference type="InterPro" id="IPR007085">
    <property type="entry name" value="DNA/pantothenate-metab_flavo_C"/>
</dbReference>
<dbReference type="HAMAP" id="MF_02225">
    <property type="entry name" value="CoaBC"/>
    <property type="match status" value="1"/>
</dbReference>
<comment type="function">
    <text evidence="4">Catalyzes two steps in the biosynthesis of coenzyme A. In the first step cysteine is conjugated to 4'-phosphopantothenate to form 4-phosphopantothenoylcysteine, in the latter compound is decarboxylated to form 4'-phosphopantotheine.</text>
</comment>
<feature type="binding site" evidence="3">
    <location>
        <begin position="278"/>
        <end position="280"/>
    </location>
    <ligand>
        <name>CTP</name>
        <dbReference type="ChEBI" id="CHEBI:37563"/>
    </ligand>
</feature>
<dbReference type="GO" id="GO:0046872">
    <property type="term" value="F:metal ion binding"/>
    <property type="evidence" value="ECO:0007669"/>
    <property type="project" value="UniProtKB-KW"/>
</dbReference>
<feature type="domain" description="Flavoprotein" evidence="5">
    <location>
        <begin position="13"/>
        <end position="185"/>
    </location>
</feature>
<proteinExistence type="inferred from homology"/>
<keyword evidence="3" id="KW-0479">Metal-binding</keyword>
<comment type="caution">
    <text evidence="3">Lacks conserved residue(s) required for the propagation of feature annotation.</text>
</comment>
<evidence type="ECO:0000313" key="7">
    <source>
        <dbReference type="EMBL" id="TVO77048.1"/>
    </source>
</evidence>
<evidence type="ECO:0000256" key="1">
    <source>
        <dbReference type="ARBA" id="ARBA00022793"/>
    </source>
</evidence>
<dbReference type="SUPFAM" id="SSF102645">
    <property type="entry name" value="CoaB-like"/>
    <property type="match status" value="1"/>
</dbReference>
<comment type="pathway">
    <text evidence="3 4">Cofactor biosynthesis; coenzyme A biosynthesis; CoA from (R)-pantothenate: step 3/5.</text>
</comment>
<keyword evidence="3" id="KW-0511">Multifunctional enzyme</keyword>
<dbReference type="SUPFAM" id="SSF52507">
    <property type="entry name" value="Homo-oligomeric flavin-containing Cys decarboxylases, HFCD"/>
    <property type="match status" value="1"/>
</dbReference>
<reference evidence="7 8" key="1">
    <citation type="submission" date="2019-07" db="EMBL/GenBank/DDBJ databases">
        <title>The pathways for chlorine oxyanion respiration interact through the shared metabolite chlorate.</title>
        <authorList>
            <person name="Barnum T.P."/>
            <person name="Cheng Y."/>
            <person name="Hill K.A."/>
            <person name="Lucas L.N."/>
            <person name="Carlson H.K."/>
            <person name="Coates J.D."/>
        </authorList>
    </citation>
    <scope>NUCLEOTIDE SEQUENCE [LARGE SCALE GENOMIC DNA]</scope>
    <source>
        <strain evidence="7 8">BK-1</strain>
    </source>
</reference>
<feature type="domain" description="DNA/pantothenate metabolism flavoprotein C-terminal" evidence="6">
    <location>
        <begin position="191"/>
        <end position="399"/>
    </location>
</feature>
<keyword evidence="3 4" id="KW-0288">FMN</keyword>
<keyword evidence="2 3" id="KW-0456">Lyase</keyword>
<protein>
    <recommendedName>
        <fullName evidence="3">Coenzyme A biosynthesis bifunctional protein CoaBC</fullName>
    </recommendedName>
    <alternativeName>
        <fullName evidence="3">DNA/pantothenate metabolism flavoprotein</fullName>
    </alternativeName>
    <alternativeName>
        <fullName evidence="3">Phosphopantothenoylcysteine synthetase/decarboxylase</fullName>
        <shortName evidence="3">PPCS-PPCDC</shortName>
    </alternativeName>
    <domain>
        <recommendedName>
            <fullName evidence="3">Phosphopantothenoylcysteine decarboxylase</fullName>
            <shortName evidence="3">PPC decarboxylase</shortName>
            <shortName evidence="3">PPC-DC</shortName>
            <ecNumber evidence="3">4.1.1.36</ecNumber>
        </recommendedName>
        <alternativeName>
            <fullName evidence="3">CoaC</fullName>
        </alternativeName>
    </domain>
    <domain>
        <recommendedName>
            <fullName evidence="3">Phosphopantothenate--cysteine ligase</fullName>
            <ecNumber evidence="3">6.3.2.5</ecNumber>
        </recommendedName>
        <alternativeName>
            <fullName evidence="3">CoaB</fullName>
        </alternativeName>
        <alternativeName>
            <fullName evidence="3">Phosphopantothenoylcysteine synthetase</fullName>
            <shortName evidence="3">PPC synthetase</shortName>
            <shortName evidence="3">PPC-S</shortName>
        </alternativeName>
    </domain>
</protein>
<evidence type="ECO:0000256" key="2">
    <source>
        <dbReference type="ARBA" id="ARBA00023239"/>
    </source>
</evidence>
<comment type="catalytic activity">
    <reaction evidence="3 4">
        <text>(R)-4'-phosphopantothenate + L-cysteine + CTP = N-[(R)-4-phosphopantothenoyl]-L-cysteine + CMP + diphosphate + H(+)</text>
        <dbReference type="Rhea" id="RHEA:19397"/>
        <dbReference type="ChEBI" id="CHEBI:10986"/>
        <dbReference type="ChEBI" id="CHEBI:15378"/>
        <dbReference type="ChEBI" id="CHEBI:33019"/>
        <dbReference type="ChEBI" id="CHEBI:35235"/>
        <dbReference type="ChEBI" id="CHEBI:37563"/>
        <dbReference type="ChEBI" id="CHEBI:59458"/>
        <dbReference type="ChEBI" id="CHEBI:60377"/>
        <dbReference type="EC" id="6.3.2.5"/>
    </reaction>
</comment>
<feature type="region of interest" description="Phosphopantothenoylcysteine decarboxylase" evidence="3">
    <location>
        <begin position="1"/>
        <end position="195"/>
    </location>
</feature>
<name>A0A557SHZ2_9GAMM</name>
<dbReference type="InterPro" id="IPR035929">
    <property type="entry name" value="CoaB-like_sf"/>
</dbReference>
<dbReference type="Pfam" id="PF04127">
    <property type="entry name" value="DFP"/>
    <property type="match status" value="1"/>
</dbReference>
<feature type="active site" description="Proton donor" evidence="3">
    <location>
        <position position="164"/>
    </location>
</feature>
<dbReference type="EC" id="4.1.1.36" evidence="3"/>
<feature type="binding site" evidence="3">
    <location>
        <position position="346"/>
    </location>
    <ligand>
        <name>CTP</name>
        <dbReference type="ChEBI" id="CHEBI:37563"/>
    </ligand>
</feature>
<dbReference type="EMBL" id="VMNH01000005">
    <property type="protein sequence ID" value="TVO77048.1"/>
    <property type="molecule type" value="Genomic_DNA"/>
</dbReference>
<dbReference type="InterPro" id="IPR036551">
    <property type="entry name" value="Flavin_trans-like"/>
</dbReference>
<dbReference type="EC" id="6.3.2.5" evidence="3"/>
<feature type="region of interest" description="Phosphopantothenate--cysteine ligase" evidence="3">
    <location>
        <begin position="196"/>
        <end position="407"/>
    </location>
</feature>
<dbReference type="GO" id="GO:0071513">
    <property type="term" value="C:phosphopantothenoylcysteine decarboxylase complex"/>
    <property type="evidence" value="ECO:0007669"/>
    <property type="project" value="TreeGrafter"/>
</dbReference>
<dbReference type="Gene3D" id="3.40.50.10300">
    <property type="entry name" value="CoaB-like"/>
    <property type="match status" value="1"/>
</dbReference>
<evidence type="ECO:0000256" key="3">
    <source>
        <dbReference type="HAMAP-Rule" id="MF_02225"/>
    </source>
</evidence>
<dbReference type="GO" id="GO:0010181">
    <property type="term" value="F:FMN binding"/>
    <property type="evidence" value="ECO:0007669"/>
    <property type="project" value="UniProtKB-UniRule"/>
</dbReference>
<evidence type="ECO:0000313" key="8">
    <source>
        <dbReference type="Proteomes" id="UP000316649"/>
    </source>
</evidence>
<feature type="binding site" evidence="3">
    <location>
        <position position="328"/>
    </location>
    <ligand>
        <name>CTP</name>
        <dbReference type="ChEBI" id="CHEBI:37563"/>
    </ligand>
</feature>
<dbReference type="AlphaFoldDB" id="A0A557SHZ2"/>
<evidence type="ECO:0000259" key="6">
    <source>
        <dbReference type="Pfam" id="PF04127"/>
    </source>
</evidence>
<sequence length="407" mass="43550">MQIGDVNVLADRKVLLGVTGGIAAYKSVELVRLLRKSGAEVQVVMTGGASQFVTPMTLQAVSGRTVRQDLFDPGHEAAMGHIELARWADVVLVAPASASFIARLANGFADNLLSTLCLATAAPLILAPAMNQQMWQAQATQHNVGVLLHRGVRLWGPALGDQACGEVGPGRMVEPEALFQQLCNHFSSGPLSGVRVLLTAGPTREPIDPVRFIGNRSSGKMGFALARAFVSAGATVELVAGPVSLATPAGVARFDVETAREMEQKVLDRVTECDIFVGCAAVADYRPEVVADQKIKKNNEQMEIHLVRNNDILATVAALSKAPFTVGFAAETQAPETYAEKKRIAKKIDMIAANLVGASEGGFERDENALTLLWEGGQKRLPLADKGMLAEQLVTLITERYENRYPA</sequence>
<comment type="function">
    <text evidence="3">Catalyzes two sequential steps in the biosynthesis of coenzyme A. In the first step cysteine is conjugated to 4'-phosphopantothenate to form 4-phosphopantothenoylcysteine. In the second step the latter compound is decarboxylated to form 4'-phosphopantotheine.</text>
</comment>
<dbReference type="InterPro" id="IPR005252">
    <property type="entry name" value="CoaBC"/>
</dbReference>
<comment type="caution">
    <text evidence="7">The sequence shown here is derived from an EMBL/GenBank/DDBJ whole genome shotgun (WGS) entry which is preliminary data.</text>
</comment>
<dbReference type="GO" id="GO:0004633">
    <property type="term" value="F:phosphopantothenoylcysteine decarboxylase activity"/>
    <property type="evidence" value="ECO:0007669"/>
    <property type="project" value="UniProtKB-UniRule"/>
</dbReference>
<keyword evidence="8" id="KW-1185">Reference proteome</keyword>
<dbReference type="Pfam" id="PF02441">
    <property type="entry name" value="Flavoprotein"/>
    <property type="match status" value="1"/>
</dbReference>
<dbReference type="Gene3D" id="3.40.50.1950">
    <property type="entry name" value="Flavin prenyltransferase-like"/>
    <property type="match status" value="1"/>
</dbReference>
<evidence type="ECO:0000259" key="5">
    <source>
        <dbReference type="Pfam" id="PF02441"/>
    </source>
</evidence>
<comment type="catalytic activity">
    <reaction evidence="3 4">
        <text>N-[(R)-4-phosphopantothenoyl]-L-cysteine + H(+) = (R)-4'-phosphopantetheine + CO2</text>
        <dbReference type="Rhea" id="RHEA:16793"/>
        <dbReference type="ChEBI" id="CHEBI:15378"/>
        <dbReference type="ChEBI" id="CHEBI:16526"/>
        <dbReference type="ChEBI" id="CHEBI:59458"/>
        <dbReference type="ChEBI" id="CHEBI:61723"/>
        <dbReference type="EC" id="4.1.1.36"/>
    </reaction>
</comment>
<dbReference type="GO" id="GO:0004632">
    <property type="term" value="F:phosphopantothenate--cysteine ligase activity"/>
    <property type="evidence" value="ECO:0007669"/>
    <property type="project" value="UniProtKB-UniRule"/>
</dbReference>
<keyword evidence="3 4" id="KW-0436">Ligase</keyword>
<comment type="cofactor">
    <cofactor evidence="3">
        <name>FMN</name>
        <dbReference type="ChEBI" id="CHEBI:58210"/>
    </cofactor>
    <text evidence="3">Binds 1 FMN per subunit.</text>
</comment>
<dbReference type="Proteomes" id="UP000316649">
    <property type="component" value="Unassembled WGS sequence"/>
</dbReference>
<dbReference type="NCBIfam" id="TIGR00521">
    <property type="entry name" value="coaBC_dfp"/>
    <property type="match status" value="1"/>
</dbReference>
<evidence type="ECO:0000256" key="4">
    <source>
        <dbReference type="RuleBase" id="RU364078"/>
    </source>
</evidence>
<organism evidence="7 8">
    <name type="scientific">Sedimenticola selenatireducens</name>
    <dbReference type="NCBI Taxonomy" id="191960"/>
    <lineage>
        <taxon>Bacteria</taxon>
        <taxon>Pseudomonadati</taxon>
        <taxon>Pseudomonadota</taxon>
        <taxon>Gammaproteobacteria</taxon>
        <taxon>Chromatiales</taxon>
        <taxon>Sedimenticolaceae</taxon>
        <taxon>Sedimenticola</taxon>
    </lineage>
</organism>
<accession>A0A557SHZ2</accession>